<proteinExistence type="predicted"/>
<protein>
    <submittedName>
        <fullName evidence="1">Uncharacterized protein</fullName>
    </submittedName>
</protein>
<dbReference type="RefSeq" id="WP_065917866.1">
    <property type="nucleotide sequence ID" value="NZ_CP016793.1"/>
</dbReference>
<dbReference type="Gene3D" id="1.10.260.40">
    <property type="entry name" value="lambda repressor-like DNA-binding domains"/>
    <property type="match status" value="1"/>
</dbReference>
<organism evidence="1 2">
    <name type="scientific">Lentzea guizhouensis</name>
    <dbReference type="NCBI Taxonomy" id="1586287"/>
    <lineage>
        <taxon>Bacteria</taxon>
        <taxon>Bacillati</taxon>
        <taxon>Actinomycetota</taxon>
        <taxon>Actinomycetes</taxon>
        <taxon>Pseudonocardiales</taxon>
        <taxon>Pseudonocardiaceae</taxon>
        <taxon>Lentzea</taxon>
    </lineage>
</organism>
<dbReference type="OrthoDB" id="3658635at2"/>
<dbReference type="Proteomes" id="UP000093053">
    <property type="component" value="Chromosome"/>
</dbReference>
<dbReference type="STRING" id="1586287.BBK82_29230"/>
<dbReference type="CDD" id="cd00093">
    <property type="entry name" value="HTH_XRE"/>
    <property type="match status" value="1"/>
</dbReference>
<dbReference type="EMBL" id="CP016793">
    <property type="protein sequence ID" value="ANZ39525.1"/>
    <property type="molecule type" value="Genomic_DNA"/>
</dbReference>
<keyword evidence="2" id="KW-1185">Reference proteome</keyword>
<evidence type="ECO:0000313" key="1">
    <source>
        <dbReference type="EMBL" id="ANZ39525.1"/>
    </source>
</evidence>
<dbReference type="GO" id="GO:0003677">
    <property type="term" value="F:DNA binding"/>
    <property type="evidence" value="ECO:0007669"/>
    <property type="project" value="InterPro"/>
</dbReference>
<reference evidence="1 2" key="1">
    <citation type="submission" date="2016-07" db="EMBL/GenBank/DDBJ databases">
        <title>Complete genome sequence of the Lentzea guizhouensis DHS C013.</title>
        <authorList>
            <person name="Cao C."/>
        </authorList>
    </citation>
    <scope>NUCLEOTIDE SEQUENCE [LARGE SCALE GENOMIC DNA]</scope>
    <source>
        <strain evidence="1 2">DHS C013</strain>
    </source>
</reference>
<sequence>MTSAEPALQLARRLRSLRTRGWPGKPITQEQLAEAFKVSVPLISSWEHKRNPVVPPEQRLEAYATFFATSRSVERQPYRVLASLSDEEQAAREALLAELIVLRTRALGESPAENVPPDADNLWRLPPHEDITIVCSKLPERLRTQLPGAGPEDPDYVELYQYSDLDSLFELHGHIRAMNPTNTVRVRPGAGILTADESSSHLVLLGGVDWNQITAELLHRIDLPIRQQQRPDDTDVSGFEVDDDVEVKTFLPKLRKVGNSQVLEEDVALFYRSRNPFNQKRTVTMCNGAFSRGVLGAVRALTDARFRDRNTAHARSRFAGLDSFSILSRVPVLQGTVITPDWTSDDHLLHEWSA</sequence>
<dbReference type="InterPro" id="IPR010982">
    <property type="entry name" value="Lambda_DNA-bd_dom_sf"/>
</dbReference>
<gene>
    <name evidence="1" type="ORF">BBK82_29230</name>
</gene>
<dbReference type="SUPFAM" id="SSF47413">
    <property type="entry name" value="lambda repressor-like DNA-binding domains"/>
    <property type="match status" value="1"/>
</dbReference>
<accession>A0A1B2HPA5</accession>
<evidence type="ECO:0000313" key="2">
    <source>
        <dbReference type="Proteomes" id="UP000093053"/>
    </source>
</evidence>
<dbReference type="InterPro" id="IPR001387">
    <property type="entry name" value="Cro/C1-type_HTH"/>
</dbReference>
<name>A0A1B2HPA5_9PSEU</name>
<dbReference type="KEGG" id="led:BBK82_29230"/>
<dbReference type="AlphaFoldDB" id="A0A1B2HPA5"/>